<feature type="transmembrane region" description="Helical" evidence="2">
    <location>
        <begin position="20"/>
        <end position="41"/>
    </location>
</feature>
<dbReference type="Proteomes" id="UP000774000">
    <property type="component" value="Unassembled WGS sequence"/>
</dbReference>
<feature type="compositionally biased region" description="Basic residues" evidence="1">
    <location>
        <begin position="99"/>
        <end position="108"/>
    </location>
</feature>
<feature type="compositionally biased region" description="Basic and acidic residues" evidence="1">
    <location>
        <begin position="67"/>
        <end position="85"/>
    </location>
</feature>
<reference evidence="3" key="1">
    <citation type="submission" date="2021-01" db="EMBL/GenBank/DDBJ databases">
        <title>Genomic Encyclopedia of Type Strains, Phase IV (KMG-IV): sequencing the most valuable type-strain genomes for metagenomic binning, comparative biology and taxonomic classification.</title>
        <authorList>
            <person name="Goeker M."/>
        </authorList>
    </citation>
    <scope>NUCLEOTIDE SEQUENCE</scope>
    <source>
        <strain evidence="3">DSM 23230</strain>
    </source>
</reference>
<evidence type="ECO:0000313" key="3">
    <source>
        <dbReference type="EMBL" id="MBM7557946.1"/>
    </source>
</evidence>
<keyword evidence="4" id="KW-1185">Reference proteome</keyword>
<dbReference type="EMBL" id="JAFBDQ010000020">
    <property type="protein sequence ID" value="MBM7557946.1"/>
    <property type="molecule type" value="Genomic_DNA"/>
</dbReference>
<dbReference type="RefSeq" id="WP_204702864.1">
    <property type="nucleotide sequence ID" value="NZ_JAFBDQ010000020.1"/>
</dbReference>
<evidence type="ECO:0000313" key="4">
    <source>
        <dbReference type="Proteomes" id="UP000774000"/>
    </source>
</evidence>
<protein>
    <submittedName>
        <fullName evidence="3">Tfp pilus assembly protein PilP</fullName>
    </submittedName>
</protein>
<comment type="caution">
    <text evidence="3">The sequence shown here is derived from an EMBL/GenBank/DDBJ whole genome shotgun (WGS) entry which is preliminary data.</text>
</comment>
<keyword evidence="2" id="KW-0472">Membrane</keyword>
<evidence type="ECO:0000256" key="1">
    <source>
        <dbReference type="SAM" id="MobiDB-lite"/>
    </source>
</evidence>
<keyword evidence="2" id="KW-1133">Transmembrane helix</keyword>
<evidence type="ECO:0000256" key="2">
    <source>
        <dbReference type="SAM" id="Phobius"/>
    </source>
</evidence>
<keyword evidence="2" id="KW-0812">Transmembrane</keyword>
<gene>
    <name evidence="3" type="ORF">JOC47_002814</name>
</gene>
<feature type="compositionally biased region" description="Polar residues" evidence="1">
    <location>
        <begin position="109"/>
        <end position="121"/>
    </location>
</feature>
<accession>A0A939BT75</accession>
<feature type="region of interest" description="Disordered" evidence="1">
    <location>
        <begin position="64"/>
        <end position="130"/>
    </location>
</feature>
<dbReference type="AlphaFoldDB" id="A0A939BT75"/>
<sequence>MKLQTNNNQQPAVFRENAPIVIIILSIFIVGVIAIGVWSYLEMTTSEQTVNQFEKEVAGLVSNVNEKPAKANKDSKEVTEEKEVKTLAAQSNPFQSPLKRVKKAKKPTNNKSTKNRNNQSTKENKKEKVKKRIASKVRVLGLLGGPGKRLAIIGIDKDVQIVKPGDRIKSLIIKDINQKRVVIEEYGKELTYTFGGGQD</sequence>
<proteinExistence type="predicted"/>
<organism evidence="3 4">
    <name type="scientific">Halanaerobacter jeridensis</name>
    <dbReference type="NCBI Taxonomy" id="706427"/>
    <lineage>
        <taxon>Bacteria</taxon>
        <taxon>Bacillati</taxon>
        <taxon>Bacillota</taxon>
        <taxon>Clostridia</taxon>
        <taxon>Halanaerobiales</taxon>
        <taxon>Halobacteroidaceae</taxon>
        <taxon>Halanaerobacter</taxon>
    </lineage>
</organism>
<name>A0A939BT75_9FIRM</name>